<organism evidence="1 2">
    <name type="scientific">Plakobranchus ocellatus</name>
    <dbReference type="NCBI Taxonomy" id="259542"/>
    <lineage>
        <taxon>Eukaryota</taxon>
        <taxon>Metazoa</taxon>
        <taxon>Spiralia</taxon>
        <taxon>Lophotrochozoa</taxon>
        <taxon>Mollusca</taxon>
        <taxon>Gastropoda</taxon>
        <taxon>Heterobranchia</taxon>
        <taxon>Euthyneura</taxon>
        <taxon>Panpulmonata</taxon>
        <taxon>Sacoglossa</taxon>
        <taxon>Placobranchoidea</taxon>
        <taxon>Plakobranchidae</taxon>
        <taxon>Plakobranchus</taxon>
    </lineage>
</organism>
<dbReference type="EMBL" id="BLXT01006411">
    <property type="protein sequence ID" value="GFO31577.1"/>
    <property type="molecule type" value="Genomic_DNA"/>
</dbReference>
<evidence type="ECO:0000313" key="2">
    <source>
        <dbReference type="Proteomes" id="UP000735302"/>
    </source>
</evidence>
<dbReference type="Proteomes" id="UP000735302">
    <property type="component" value="Unassembled WGS sequence"/>
</dbReference>
<comment type="caution">
    <text evidence="1">The sequence shown here is derived from an EMBL/GenBank/DDBJ whole genome shotgun (WGS) entry which is preliminary data.</text>
</comment>
<accession>A0AAV4CJK1</accession>
<proteinExistence type="predicted"/>
<reference evidence="1 2" key="1">
    <citation type="journal article" date="2021" name="Elife">
        <title>Chloroplast acquisition without the gene transfer in kleptoplastic sea slugs, Plakobranchus ocellatus.</title>
        <authorList>
            <person name="Maeda T."/>
            <person name="Takahashi S."/>
            <person name="Yoshida T."/>
            <person name="Shimamura S."/>
            <person name="Takaki Y."/>
            <person name="Nagai Y."/>
            <person name="Toyoda A."/>
            <person name="Suzuki Y."/>
            <person name="Arimoto A."/>
            <person name="Ishii H."/>
            <person name="Satoh N."/>
            <person name="Nishiyama T."/>
            <person name="Hasebe M."/>
            <person name="Maruyama T."/>
            <person name="Minagawa J."/>
            <person name="Obokata J."/>
            <person name="Shigenobu S."/>
        </authorList>
    </citation>
    <scope>NUCLEOTIDE SEQUENCE [LARGE SCALE GENOMIC DNA]</scope>
</reference>
<evidence type="ECO:0000313" key="1">
    <source>
        <dbReference type="EMBL" id="GFO31577.1"/>
    </source>
</evidence>
<keyword evidence="2" id="KW-1185">Reference proteome</keyword>
<name>A0AAV4CJK1_9GAST</name>
<dbReference type="AlphaFoldDB" id="A0AAV4CJK1"/>
<protein>
    <submittedName>
        <fullName evidence="1">Uncharacterized protein</fullName>
    </submittedName>
</protein>
<sequence>MNGTLTTLIVFYCSSESRLDFPKLQRRGELNVDRRSNPSPLTLLHFDSAPRRPRLQPNRQPIAVRRACLHAPLCAR</sequence>
<gene>
    <name evidence="1" type="ORF">PoB_005808200</name>
</gene>